<proteinExistence type="predicted"/>
<dbReference type="PANTHER" id="PTHR37524">
    <property type="entry name" value="RIBOSOMAL RNA LARGE SUBUNIT METHYLTRANSFERASE M"/>
    <property type="match status" value="1"/>
</dbReference>
<organism evidence="3 4">
    <name type="scientific">Aphanomyces stellatus</name>
    <dbReference type="NCBI Taxonomy" id="120398"/>
    <lineage>
        <taxon>Eukaryota</taxon>
        <taxon>Sar</taxon>
        <taxon>Stramenopiles</taxon>
        <taxon>Oomycota</taxon>
        <taxon>Saprolegniomycetes</taxon>
        <taxon>Saprolegniales</taxon>
        <taxon>Verrucalvaceae</taxon>
        <taxon>Aphanomyces</taxon>
    </lineage>
</organism>
<accession>A0A485KNI4</accession>
<reference evidence="2" key="2">
    <citation type="submission" date="2019-06" db="EMBL/GenBank/DDBJ databases">
        <title>Genomics analysis of Aphanomyces spp. identifies a new class of oomycete effector associated with host adaptation.</title>
        <authorList>
            <person name="Gaulin E."/>
        </authorList>
    </citation>
    <scope>NUCLEOTIDE SEQUENCE</scope>
    <source>
        <strain evidence="2">CBS 578.67</strain>
    </source>
</reference>
<evidence type="ECO:0000259" key="1">
    <source>
        <dbReference type="Pfam" id="PF01728"/>
    </source>
</evidence>
<dbReference type="OrthoDB" id="20105at2759"/>
<protein>
    <submittedName>
        <fullName evidence="3">Aste57867_9664 protein</fullName>
    </submittedName>
</protein>
<keyword evidence="4" id="KW-1185">Reference proteome</keyword>
<sequence length="329" mass="36434">MEFNATKPLVVVHVEETQVERFRTKLEGLDGLCVSMVDTPLLFIKCSGPNAMRDVGVLCTTGRIAAHRMYHITSMCNDPGWIVQSSAIPRGAVYRVVAFPNQLQPKIVELLVDSGIRVHPTHHSHELHVVLSRVSPAFYFGVVEKRGVPALTAIPDAIPCRAYFKLQEVLRDDCPLPHGCRALDIGASPGGWTNFLSSNGAATVVAVDPGELTIPVDGVSIIHLNMLLEEAHPILAEMDKFHLCVCDINVRPHLMAQLIRSVTPFLHPSARLVLTLKLGRRPTDAAVEQAVDDVRVELGDDFCNFRVTWLHANTINERTLLAERRQEYP</sequence>
<dbReference type="PANTHER" id="PTHR37524:SF2">
    <property type="entry name" value="RIBOSOMAL RNA METHYLTRANSFERASE FTSJ DOMAIN-CONTAINING PROTEIN"/>
    <property type="match status" value="1"/>
</dbReference>
<name>A0A485KNI4_9STRA</name>
<dbReference type="EMBL" id="VJMH01005155">
    <property type="protein sequence ID" value="KAF0699783.1"/>
    <property type="molecule type" value="Genomic_DNA"/>
</dbReference>
<gene>
    <name evidence="3" type="primary">Aste57867_9664</name>
    <name evidence="2" type="ORF">As57867_009626</name>
    <name evidence="3" type="ORF">ASTE57867_9664</name>
</gene>
<dbReference type="Gene3D" id="3.40.50.150">
    <property type="entry name" value="Vaccinia Virus protein VP39"/>
    <property type="match status" value="1"/>
</dbReference>
<evidence type="ECO:0000313" key="2">
    <source>
        <dbReference type="EMBL" id="KAF0699783.1"/>
    </source>
</evidence>
<evidence type="ECO:0000313" key="3">
    <source>
        <dbReference type="EMBL" id="VFT86543.1"/>
    </source>
</evidence>
<reference evidence="3 4" key="1">
    <citation type="submission" date="2019-03" db="EMBL/GenBank/DDBJ databases">
        <authorList>
            <person name="Gaulin E."/>
            <person name="Dumas B."/>
        </authorList>
    </citation>
    <scope>NUCLEOTIDE SEQUENCE [LARGE SCALE GENOMIC DNA]</scope>
    <source>
        <strain evidence="3">CBS 568.67</strain>
    </source>
</reference>
<dbReference type="Pfam" id="PF01728">
    <property type="entry name" value="FtsJ"/>
    <property type="match status" value="1"/>
</dbReference>
<dbReference type="SUPFAM" id="SSF53335">
    <property type="entry name" value="S-adenosyl-L-methionine-dependent methyltransferases"/>
    <property type="match status" value="1"/>
</dbReference>
<dbReference type="CDD" id="cd02440">
    <property type="entry name" value="AdoMet_MTases"/>
    <property type="match status" value="1"/>
</dbReference>
<evidence type="ECO:0000313" key="4">
    <source>
        <dbReference type="Proteomes" id="UP000332933"/>
    </source>
</evidence>
<dbReference type="Proteomes" id="UP000332933">
    <property type="component" value="Unassembled WGS sequence"/>
</dbReference>
<dbReference type="GO" id="GO:0008168">
    <property type="term" value="F:methyltransferase activity"/>
    <property type="evidence" value="ECO:0007669"/>
    <property type="project" value="InterPro"/>
</dbReference>
<dbReference type="InterPro" id="IPR029063">
    <property type="entry name" value="SAM-dependent_MTases_sf"/>
</dbReference>
<dbReference type="EMBL" id="CAADRA010005176">
    <property type="protein sequence ID" value="VFT86543.1"/>
    <property type="molecule type" value="Genomic_DNA"/>
</dbReference>
<feature type="domain" description="Ribosomal RNA methyltransferase FtsJ" evidence="1">
    <location>
        <begin position="160"/>
        <end position="249"/>
    </location>
</feature>
<dbReference type="AlphaFoldDB" id="A0A485KNI4"/>
<dbReference type="GO" id="GO:0032259">
    <property type="term" value="P:methylation"/>
    <property type="evidence" value="ECO:0007669"/>
    <property type="project" value="InterPro"/>
</dbReference>
<dbReference type="InterPro" id="IPR002877">
    <property type="entry name" value="RNA_MeTrfase_FtsJ_dom"/>
</dbReference>